<dbReference type="InterPro" id="IPR011008">
    <property type="entry name" value="Dimeric_a/b-barrel"/>
</dbReference>
<keyword evidence="3" id="KW-1185">Reference proteome</keyword>
<proteinExistence type="predicted"/>
<evidence type="ECO:0000313" key="2">
    <source>
        <dbReference type="EMBL" id="MDR7335382.1"/>
    </source>
</evidence>
<evidence type="ECO:0000313" key="3">
    <source>
        <dbReference type="Proteomes" id="UP001180825"/>
    </source>
</evidence>
<comment type="caution">
    <text evidence="2">The sequence shown here is derived from an EMBL/GenBank/DDBJ whole genome shotgun (WGS) entry which is preliminary data.</text>
</comment>
<reference evidence="2 3" key="1">
    <citation type="submission" date="2023-07" db="EMBL/GenBank/DDBJ databases">
        <title>Sorghum-associated microbial communities from plants grown in Nebraska, USA.</title>
        <authorList>
            <person name="Schachtman D."/>
        </authorList>
    </citation>
    <scope>NUCLEOTIDE SEQUENCE [LARGE SCALE GENOMIC DNA]</scope>
    <source>
        <strain evidence="2 3">BE316</strain>
    </source>
</reference>
<evidence type="ECO:0000256" key="1">
    <source>
        <dbReference type="SAM" id="MobiDB-lite"/>
    </source>
</evidence>
<dbReference type="EMBL" id="JAVDXV010000009">
    <property type="protein sequence ID" value="MDR7335382.1"/>
    <property type="molecule type" value="Genomic_DNA"/>
</dbReference>
<gene>
    <name evidence="2" type="ORF">J2X21_004547</name>
</gene>
<dbReference type="Pfam" id="PF07237">
    <property type="entry name" value="DUF1428"/>
    <property type="match status" value="1"/>
</dbReference>
<dbReference type="Gene3D" id="3.30.70.100">
    <property type="match status" value="1"/>
</dbReference>
<feature type="compositionally biased region" description="Basic and acidic residues" evidence="1">
    <location>
        <begin position="93"/>
        <end position="112"/>
    </location>
</feature>
<organism evidence="2 3">
    <name type="scientific">Roseateles asaccharophilus</name>
    <dbReference type="NCBI Taxonomy" id="582607"/>
    <lineage>
        <taxon>Bacteria</taxon>
        <taxon>Pseudomonadati</taxon>
        <taxon>Pseudomonadota</taxon>
        <taxon>Betaproteobacteria</taxon>
        <taxon>Burkholderiales</taxon>
        <taxon>Sphaerotilaceae</taxon>
        <taxon>Roseateles</taxon>
    </lineage>
</organism>
<dbReference type="SUPFAM" id="SSF54909">
    <property type="entry name" value="Dimeric alpha+beta barrel"/>
    <property type="match status" value="1"/>
</dbReference>
<protein>
    <submittedName>
        <fullName evidence="2">Uncharacterized protein YbaA (DUF1428 family)</fullName>
    </submittedName>
</protein>
<dbReference type="RefSeq" id="WP_310332384.1">
    <property type="nucleotide sequence ID" value="NZ_JAVDXV010000009.1"/>
</dbReference>
<sequence length="131" mass="14122">MSYIDCYLAPVPRANKAAYEELARISAQVLKEHGALSVVECWLDESGPDASSYHGTSAREADESYASMATAAGAGDGETVVLSHVEWRDKAARDAGMEKVTSDPRMQFEDRPPAFGGKRLIAAGFKPMPLD</sequence>
<dbReference type="Proteomes" id="UP001180825">
    <property type="component" value="Unassembled WGS sequence"/>
</dbReference>
<feature type="region of interest" description="Disordered" evidence="1">
    <location>
        <begin position="93"/>
        <end position="115"/>
    </location>
</feature>
<dbReference type="InterPro" id="IPR009874">
    <property type="entry name" value="DUF1428"/>
</dbReference>
<name>A0ABU2AFZ1_9BURK</name>
<accession>A0ABU2AFZ1</accession>